<proteinExistence type="predicted"/>
<accession>A0A147BFF9</accession>
<reference evidence="2" key="1">
    <citation type="journal article" date="2018" name="PLoS Negl. Trop. Dis.">
        <title>Sialome diversity of ticks revealed by RNAseq of single tick salivary glands.</title>
        <authorList>
            <person name="Perner J."/>
            <person name="Kropackova S."/>
            <person name="Kopacek P."/>
            <person name="Ribeiro J.M."/>
        </authorList>
    </citation>
    <scope>NUCLEOTIDE SEQUENCE</scope>
    <source>
        <strain evidence="2">Siblings of single egg batch collected in Ceske Budejovice</strain>
        <tissue evidence="2">Salivary glands</tissue>
    </source>
</reference>
<dbReference type="PANTHER" id="PTHR10041">
    <property type="entry name" value="COLIPASE"/>
    <property type="match status" value="1"/>
</dbReference>
<feature type="signal peptide" evidence="1">
    <location>
        <begin position="1"/>
        <end position="24"/>
    </location>
</feature>
<keyword evidence="1" id="KW-0732">Signal</keyword>
<dbReference type="GO" id="GO:0007586">
    <property type="term" value="P:digestion"/>
    <property type="evidence" value="ECO:0007669"/>
    <property type="project" value="InterPro"/>
</dbReference>
<dbReference type="Gene3D" id="2.10.80.10">
    <property type="entry name" value="Lipase, subunit A"/>
    <property type="match status" value="1"/>
</dbReference>
<evidence type="ECO:0008006" key="3">
    <source>
        <dbReference type="Google" id="ProtNLM"/>
    </source>
</evidence>
<sequence length="132" mass="14447">MKTLCTALALIVVITALLAEVAVSFEEQRPVWPPFFRPRPPGGVGEPCTIGSDCMSGTCCVRSSSNHSQTCQKLGLYGQECSDSPIKGQVYDDHCPCTSDLRCRKLVQDIYMCVSKKVISSIKNRKTYSAHA</sequence>
<protein>
    <recommendedName>
        <fullName evidence="3">Ixodegrin protein</fullName>
    </recommendedName>
</protein>
<dbReference type="GO" id="GO:0008047">
    <property type="term" value="F:enzyme activator activity"/>
    <property type="evidence" value="ECO:0007669"/>
    <property type="project" value="InterPro"/>
</dbReference>
<dbReference type="AlphaFoldDB" id="A0A147BFF9"/>
<organism evidence="2">
    <name type="scientific">Ixodes ricinus</name>
    <name type="common">Common tick</name>
    <name type="synonym">Acarus ricinus</name>
    <dbReference type="NCBI Taxonomy" id="34613"/>
    <lineage>
        <taxon>Eukaryota</taxon>
        <taxon>Metazoa</taxon>
        <taxon>Ecdysozoa</taxon>
        <taxon>Arthropoda</taxon>
        <taxon>Chelicerata</taxon>
        <taxon>Arachnida</taxon>
        <taxon>Acari</taxon>
        <taxon>Parasitiformes</taxon>
        <taxon>Ixodida</taxon>
        <taxon>Ixodoidea</taxon>
        <taxon>Ixodidae</taxon>
        <taxon>Ixodinae</taxon>
        <taxon>Ixodes</taxon>
    </lineage>
</organism>
<evidence type="ECO:0000256" key="1">
    <source>
        <dbReference type="SAM" id="SignalP"/>
    </source>
</evidence>
<dbReference type="EMBL" id="GEGO01005913">
    <property type="protein sequence ID" value="JAR89491.1"/>
    <property type="molecule type" value="Transcribed_RNA"/>
</dbReference>
<dbReference type="GO" id="GO:0005576">
    <property type="term" value="C:extracellular region"/>
    <property type="evidence" value="ECO:0007669"/>
    <property type="project" value="InterPro"/>
</dbReference>
<dbReference type="PANTHER" id="PTHR10041:SF5">
    <property type="entry name" value="LEUCINE-RICH COLIPASE-LIKE PROTEIN 1"/>
    <property type="match status" value="1"/>
</dbReference>
<name>A0A147BFF9_IXORI</name>
<feature type="chain" id="PRO_5007542410" description="Ixodegrin protein" evidence="1">
    <location>
        <begin position="25"/>
        <end position="132"/>
    </location>
</feature>
<dbReference type="InterPro" id="IPR001981">
    <property type="entry name" value="Colipase"/>
</dbReference>
<evidence type="ECO:0000313" key="2">
    <source>
        <dbReference type="EMBL" id="JAR89491.1"/>
    </source>
</evidence>
<dbReference type="GO" id="GO:0016042">
    <property type="term" value="P:lipid catabolic process"/>
    <property type="evidence" value="ECO:0007669"/>
    <property type="project" value="InterPro"/>
</dbReference>